<sequence length="150" mass="15747">MTKQKEKSAFGYLGGIPPPFLISNSSSRPSTCQGGVPRTPDFPPATPRGLQQKRGASAGRGRTAAVDLAGYSRSSVASDWPRRGRGSSAEEGGGGEGGGGGGGGSGRGGEEKREGRAAWQRVRRARGERRWRLRLASKSFSSLQSKTPYP</sequence>
<feature type="compositionally biased region" description="Basic residues" evidence="1">
    <location>
        <begin position="121"/>
        <end position="135"/>
    </location>
</feature>
<evidence type="ECO:0000313" key="2">
    <source>
        <dbReference type="EMBL" id="VFV22903.1"/>
    </source>
</evidence>
<feature type="compositionally biased region" description="Gly residues" evidence="1">
    <location>
        <begin position="91"/>
        <end position="107"/>
    </location>
</feature>
<organism evidence="2 3">
    <name type="scientific">Lynx pardinus</name>
    <name type="common">Iberian lynx</name>
    <name type="synonym">Felis pardina</name>
    <dbReference type="NCBI Taxonomy" id="191816"/>
    <lineage>
        <taxon>Eukaryota</taxon>
        <taxon>Metazoa</taxon>
        <taxon>Chordata</taxon>
        <taxon>Craniata</taxon>
        <taxon>Vertebrata</taxon>
        <taxon>Euteleostomi</taxon>
        <taxon>Mammalia</taxon>
        <taxon>Eutheria</taxon>
        <taxon>Laurasiatheria</taxon>
        <taxon>Carnivora</taxon>
        <taxon>Feliformia</taxon>
        <taxon>Felidae</taxon>
        <taxon>Felinae</taxon>
        <taxon>Lynx</taxon>
    </lineage>
</organism>
<evidence type="ECO:0000256" key="1">
    <source>
        <dbReference type="SAM" id="MobiDB-lite"/>
    </source>
</evidence>
<dbReference type="AlphaFoldDB" id="A0A485MSX5"/>
<keyword evidence="3" id="KW-1185">Reference proteome</keyword>
<protein>
    <submittedName>
        <fullName evidence="2">Zinc finger protein 746-like</fullName>
    </submittedName>
</protein>
<gene>
    <name evidence="2" type="ORF">LYPA_23C019308</name>
</gene>
<accession>A0A485MSX5</accession>
<name>A0A485MSX5_LYNPA</name>
<evidence type="ECO:0000313" key="3">
    <source>
        <dbReference type="Proteomes" id="UP000386466"/>
    </source>
</evidence>
<feature type="compositionally biased region" description="Polar residues" evidence="1">
    <location>
        <begin position="138"/>
        <end position="150"/>
    </location>
</feature>
<feature type="compositionally biased region" description="Low complexity" evidence="1">
    <location>
        <begin position="54"/>
        <end position="65"/>
    </location>
</feature>
<reference evidence="2 3" key="1">
    <citation type="submission" date="2019-01" db="EMBL/GenBank/DDBJ databases">
        <authorList>
            <person name="Alioto T."/>
            <person name="Alioto T."/>
        </authorList>
    </citation>
    <scope>NUCLEOTIDE SEQUENCE [LARGE SCALE GENOMIC DNA]</scope>
</reference>
<feature type="compositionally biased region" description="Polar residues" evidence="1">
    <location>
        <begin position="22"/>
        <end position="33"/>
    </location>
</feature>
<dbReference type="EMBL" id="CAAGRJ010004850">
    <property type="protein sequence ID" value="VFV22903.1"/>
    <property type="molecule type" value="Genomic_DNA"/>
</dbReference>
<feature type="region of interest" description="Disordered" evidence="1">
    <location>
        <begin position="1"/>
        <end position="150"/>
    </location>
</feature>
<dbReference type="Proteomes" id="UP000386466">
    <property type="component" value="Unassembled WGS sequence"/>
</dbReference>
<proteinExistence type="predicted"/>